<dbReference type="Proteomes" id="UP000828941">
    <property type="component" value="Chromosome 3"/>
</dbReference>
<name>A0ACB9PTK7_BAUVA</name>
<dbReference type="EMBL" id="CM039428">
    <property type="protein sequence ID" value="KAI4351863.1"/>
    <property type="molecule type" value="Genomic_DNA"/>
</dbReference>
<sequence>MGFLESYSESVFAAATLATTTLAFLIIKTHFRRFSGKGRPHVVAGTALNMMLNYHRLYDYLADLARKHKTFRILSFLRSDVCTADPVNVEYILKTNFLNYGKGWYHYSILKDLLGDGIFTVDGDKWRHQRKTSSYEISTKIVRDFSIEVFKSNAIKLAGVISEASMSKTTIDVQDLLLKSTLDTVFKVVLGVELDTMYGTYEEGTKFSRAFDAASEITMYRYIDIFWKIKRLLNIGSEAELKKSIKVIDEFVNKIIKNKIEQAETTPNDLPMRKGDLISRFLELKETDPKYLTDIIFSFMIAGRDTTATTLSWFLYMLCKHPHLQERIAVEVKHKMKLKNDSTIDEVAASITAETLERMHYLHATLTETLRLYPVLPTDGKTCLTDDTLPDGFNVRKGDLVAYQPYAMGRMKCIWGDDPEEFRPERWLDKDGRFQQESPFKFTAFQAGPRICLGKDFAYRQMKIFAAVLLYGYNFKLADPKKPVNYRIMLTLFVKEGLHLQASKRSWPFEFIDT</sequence>
<comment type="caution">
    <text evidence="1">The sequence shown here is derived from an EMBL/GenBank/DDBJ whole genome shotgun (WGS) entry which is preliminary data.</text>
</comment>
<gene>
    <name evidence="1" type="ORF">L6164_006168</name>
</gene>
<accession>A0ACB9PTK7</accession>
<keyword evidence="2" id="KW-1185">Reference proteome</keyword>
<organism evidence="1 2">
    <name type="scientific">Bauhinia variegata</name>
    <name type="common">Purple orchid tree</name>
    <name type="synonym">Phanera variegata</name>
    <dbReference type="NCBI Taxonomy" id="167791"/>
    <lineage>
        <taxon>Eukaryota</taxon>
        <taxon>Viridiplantae</taxon>
        <taxon>Streptophyta</taxon>
        <taxon>Embryophyta</taxon>
        <taxon>Tracheophyta</taxon>
        <taxon>Spermatophyta</taxon>
        <taxon>Magnoliopsida</taxon>
        <taxon>eudicotyledons</taxon>
        <taxon>Gunneridae</taxon>
        <taxon>Pentapetalae</taxon>
        <taxon>rosids</taxon>
        <taxon>fabids</taxon>
        <taxon>Fabales</taxon>
        <taxon>Fabaceae</taxon>
        <taxon>Cercidoideae</taxon>
        <taxon>Cercideae</taxon>
        <taxon>Bauhiniinae</taxon>
        <taxon>Bauhinia</taxon>
    </lineage>
</organism>
<protein>
    <submittedName>
        <fullName evidence="1">Uncharacterized protein</fullName>
    </submittedName>
</protein>
<proteinExistence type="predicted"/>
<evidence type="ECO:0000313" key="1">
    <source>
        <dbReference type="EMBL" id="KAI4351863.1"/>
    </source>
</evidence>
<evidence type="ECO:0000313" key="2">
    <source>
        <dbReference type="Proteomes" id="UP000828941"/>
    </source>
</evidence>
<reference evidence="1 2" key="1">
    <citation type="journal article" date="2022" name="DNA Res.">
        <title>Chromosomal-level genome assembly of the orchid tree Bauhinia variegata (Leguminosae; Cercidoideae) supports the allotetraploid origin hypothesis of Bauhinia.</title>
        <authorList>
            <person name="Zhong Y."/>
            <person name="Chen Y."/>
            <person name="Zheng D."/>
            <person name="Pang J."/>
            <person name="Liu Y."/>
            <person name="Luo S."/>
            <person name="Meng S."/>
            <person name="Qian L."/>
            <person name="Wei D."/>
            <person name="Dai S."/>
            <person name="Zhou R."/>
        </authorList>
    </citation>
    <scope>NUCLEOTIDE SEQUENCE [LARGE SCALE GENOMIC DNA]</scope>
    <source>
        <strain evidence="1">BV-YZ2020</strain>
    </source>
</reference>